<name>A0ABQ5R8Q3_9ACTN</name>
<keyword evidence="6" id="KW-1185">Reference proteome</keyword>
<accession>A0ABQ5R8Q3</accession>
<dbReference type="InterPro" id="IPR016161">
    <property type="entry name" value="Ald_DH/histidinol_DH"/>
</dbReference>
<sequence length="481" mass="50261">MTVIGAAGRLYIDGAWRGGQGAMRDVVNPATGKVVTTVPDATPAEVDAAVDAARRAFDSGAWSGLSGRERSRVLYRAAALIQEHAEELAQLETTDTGKPIQFSRMVDVGNTVTHFEYYAGLAYSIDGATRQTGMPALAYTVREPIGVVAAVTPFNFPMILSTSKIAPALAAGNTVVHKPAEDTPLTALRIAELLTEAGLPPGVLNVVTGGGPVGESLVRHPGVDKVAFTGSTAVGRRIASAAAETLKPVTVELGGKSAQIVFADADLDAAGQAAVSGFVFNTGQFCMGGTRLLVQRPVYDEMVTRVVGGAVHVPVGDPLSPETVVGPMAGQRHLDKVRGYVELAASEGATIAAGGGRVDTLDGYYFAPTVITDVDQGSRLVQEEIFGPVVTVQPFDTEQEAIAMANGTSFGLAAGLHTRDVARAHRVAGKLKAGMVWVNTWGMLDVTVPFGGYKQSGYGREYGPEGLHEYTQTKSVLLPLT</sequence>
<dbReference type="InterPro" id="IPR029510">
    <property type="entry name" value="Ald_DH_CS_GLU"/>
</dbReference>
<evidence type="ECO:0000256" key="2">
    <source>
        <dbReference type="PROSITE-ProRule" id="PRU10007"/>
    </source>
</evidence>
<gene>
    <name evidence="5" type="ORF">Pa4123_77900</name>
</gene>
<evidence type="ECO:0000256" key="1">
    <source>
        <dbReference type="ARBA" id="ARBA00023002"/>
    </source>
</evidence>
<dbReference type="Gene3D" id="3.40.605.10">
    <property type="entry name" value="Aldehyde Dehydrogenase, Chain A, domain 1"/>
    <property type="match status" value="1"/>
</dbReference>
<dbReference type="Proteomes" id="UP001144280">
    <property type="component" value="Unassembled WGS sequence"/>
</dbReference>
<keyword evidence="1 3" id="KW-0560">Oxidoreductase</keyword>
<dbReference type="PROSITE" id="PS00687">
    <property type="entry name" value="ALDEHYDE_DEHYDR_GLU"/>
    <property type="match status" value="1"/>
</dbReference>
<organism evidence="5 6">
    <name type="scientific">Phytohabitans aurantiacus</name>
    <dbReference type="NCBI Taxonomy" id="3016789"/>
    <lineage>
        <taxon>Bacteria</taxon>
        <taxon>Bacillati</taxon>
        <taxon>Actinomycetota</taxon>
        <taxon>Actinomycetes</taxon>
        <taxon>Micromonosporales</taxon>
        <taxon>Micromonosporaceae</taxon>
    </lineage>
</organism>
<protein>
    <submittedName>
        <fullName evidence="5">Aldehyde dehydrogenase</fullName>
    </submittedName>
</protein>
<proteinExistence type="inferred from homology"/>
<dbReference type="Pfam" id="PF00171">
    <property type="entry name" value="Aldedh"/>
    <property type="match status" value="1"/>
</dbReference>
<dbReference type="InterPro" id="IPR016162">
    <property type="entry name" value="Ald_DH_N"/>
</dbReference>
<dbReference type="EMBL" id="BSDI01000063">
    <property type="protein sequence ID" value="GLI02512.1"/>
    <property type="molecule type" value="Genomic_DNA"/>
</dbReference>
<comment type="similarity">
    <text evidence="3">Belongs to the aldehyde dehydrogenase family.</text>
</comment>
<feature type="active site" evidence="2">
    <location>
        <position position="252"/>
    </location>
</feature>
<reference evidence="5" key="1">
    <citation type="submission" date="2022-12" db="EMBL/GenBank/DDBJ databases">
        <title>New Phytohabitans aurantiacus sp. RD004123 nov., an actinomycete isolated from soil.</title>
        <authorList>
            <person name="Triningsih D.W."/>
            <person name="Harunari E."/>
            <person name="Igarashi Y."/>
        </authorList>
    </citation>
    <scope>NUCLEOTIDE SEQUENCE</scope>
    <source>
        <strain evidence="5">RD004123</strain>
    </source>
</reference>
<evidence type="ECO:0000313" key="6">
    <source>
        <dbReference type="Proteomes" id="UP001144280"/>
    </source>
</evidence>
<dbReference type="PANTHER" id="PTHR11699">
    <property type="entry name" value="ALDEHYDE DEHYDROGENASE-RELATED"/>
    <property type="match status" value="1"/>
</dbReference>
<evidence type="ECO:0000259" key="4">
    <source>
        <dbReference type="Pfam" id="PF00171"/>
    </source>
</evidence>
<dbReference type="Gene3D" id="3.40.309.10">
    <property type="entry name" value="Aldehyde Dehydrogenase, Chain A, domain 2"/>
    <property type="match status" value="1"/>
</dbReference>
<dbReference type="InterPro" id="IPR016163">
    <property type="entry name" value="Ald_DH_C"/>
</dbReference>
<dbReference type="RefSeq" id="WP_281904048.1">
    <property type="nucleotide sequence ID" value="NZ_BSDI01000063.1"/>
</dbReference>
<evidence type="ECO:0000313" key="5">
    <source>
        <dbReference type="EMBL" id="GLI02512.1"/>
    </source>
</evidence>
<dbReference type="InterPro" id="IPR015590">
    <property type="entry name" value="Aldehyde_DH_dom"/>
</dbReference>
<dbReference type="InterPro" id="IPR016160">
    <property type="entry name" value="Ald_DH_CS_CYS"/>
</dbReference>
<dbReference type="SUPFAM" id="SSF53720">
    <property type="entry name" value="ALDH-like"/>
    <property type="match status" value="1"/>
</dbReference>
<feature type="domain" description="Aldehyde dehydrogenase" evidence="4">
    <location>
        <begin position="16"/>
        <end position="476"/>
    </location>
</feature>
<comment type="caution">
    <text evidence="5">The sequence shown here is derived from an EMBL/GenBank/DDBJ whole genome shotgun (WGS) entry which is preliminary data.</text>
</comment>
<dbReference type="PROSITE" id="PS00070">
    <property type="entry name" value="ALDEHYDE_DEHYDR_CYS"/>
    <property type="match status" value="1"/>
</dbReference>
<evidence type="ECO:0000256" key="3">
    <source>
        <dbReference type="RuleBase" id="RU003345"/>
    </source>
</evidence>